<dbReference type="Gene3D" id="3.30.420.10">
    <property type="entry name" value="Ribonuclease H-like superfamily/Ribonuclease H"/>
    <property type="match status" value="1"/>
</dbReference>
<dbReference type="InterPro" id="IPR010997">
    <property type="entry name" value="HRDC-like_sf"/>
</dbReference>
<evidence type="ECO:0000259" key="1">
    <source>
        <dbReference type="PROSITE" id="PS50967"/>
    </source>
</evidence>
<dbReference type="PROSITE" id="PS50967">
    <property type="entry name" value="HRDC"/>
    <property type="match status" value="1"/>
</dbReference>
<dbReference type="InterPro" id="IPR051086">
    <property type="entry name" value="RNase_D-like"/>
</dbReference>
<dbReference type="InterPro" id="IPR002562">
    <property type="entry name" value="3'-5'_exonuclease_dom"/>
</dbReference>
<keyword evidence="2" id="KW-0378">Hydrolase</keyword>
<dbReference type="PANTHER" id="PTHR47649:SF1">
    <property type="entry name" value="RIBONUCLEASE D"/>
    <property type="match status" value="1"/>
</dbReference>
<accession>A0A6H9XC73</accession>
<feature type="domain" description="HRDC" evidence="1">
    <location>
        <begin position="225"/>
        <end position="304"/>
    </location>
</feature>
<proteinExistence type="predicted"/>
<dbReference type="InterPro" id="IPR012337">
    <property type="entry name" value="RNaseH-like_sf"/>
</dbReference>
<reference evidence="2 3" key="1">
    <citation type="submission" date="2018-06" db="EMBL/GenBank/DDBJ databases">
        <authorList>
            <consortium name="Pathogen Informatics"/>
            <person name="Doyle S."/>
        </authorList>
    </citation>
    <scope>NUCLEOTIDE SEQUENCE [LARGE SCALE GENOMIC DNA]</scope>
    <source>
        <strain evidence="2 3">NCTC10254</strain>
    </source>
</reference>
<dbReference type="Pfam" id="PF00570">
    <property type="entry name" value="HRDC"/>
    <property type="match status" value="1"/>
</dbReference>
<dbReference type="GO" id="GO:0003676">
    <property type="term" value="F:nucleic acid binding"/>
    <property type="evidence" value="ECO:0007669"/>
    <property type="project" value="InterPro"/>
</dbReference>
<dbReference type="CDD" id="cd06142">
    <property type="entry name" value="RNaseD_exo"/>
    <property type="match status" value="1"/>
</dbReference>
<sequence length="408" mass="46773">MALMSEFVTAPPEGTPQLIAGAAAIRQAADRLAQGTGWCAVDTERVSGFRYHNRVCLLQIRRAGAGTMLIDVESDPQATTDFMGRVLTDTGWVVHAATSDLPYLEQLRLRPAQLFDTELAGRFLGFHRVNLAAMVEHYLGVRLRKNHGGEDWSRRPIPSEWLDYAALDVEYLLPLADAMRSELTQQSPKDEWVAEECDYLTRVYRGYSPTPKSWEDLKGVRRLRTSKQLQVARWLWQVREKLAQASDTAVSRLLPDKTLVALATELPTTVPKVMKTTGYPPRLRRKARYWANQVDKALRTSRERWPEPFPIPTYRDKPPSRYTWSRYYPESFPTLTMVREELAHVAAQVGIPVENMIQSSDTNEIVWRSQELKEVTDATELLELLRRLQVRPWQQKLCLPIFTSILLP</sequence>
<dbReference type="InterPro" id="IPR002121">
    <property type="entry name" value="HRDC_dom"/>
</dbReference>
<dbReference type="GO" id="GO:0008408">
    <property type="term" value="F:3'-5' exonuclease activity"/>
    <property type="evidence" value="ECO:0007669"/>
    <property type="project" value="InterPro"/>
</dbReference>
<dbReference type="AlphaFoldDB" id="A0A6H9XC73"/>
<protein>
    <submittedName>
        <fullName evidence="2">Ribonuclease D protein</fullName>
        <ecNumber evidence="2">3.1.13.5</ecNumber>
    </submittedName>
</protein>
<dbReference type="GO" id="GO:0033890">
    <property type="term" value="F:ribonuclease D activity"/>
    <property type="evidence" value="ECO:0007669"/>
    <property type="project" value="UniProtKB-EC"/>
</dbReference>
<organism evidence="2 3">
    <name type="scientific">Corynebacterium matruchotii</name>
    <dbReference type="NCBI Taxonomy" id="43768"/>
    <lineage>
        <taxon>Bacteria</taxon>
        <taxon>Bacillati</taxon>
        <taxon>Actinomycetota</taxon>
        <taxon>Actinomycetes</taxon>
        <taxon>Mycobacteriales</taxon>
        <taxon>Corynebacteriaceae</taxon>
        <taxon>Corynebacterium</taxon>
    </lineage>
</organism>
<dbReference type="PANTHER" id="PTHR47649">
    <property type="entry name" value="RIBONUCLEASE D"/>
    <property type="match status" value="1"/>
</dbReference>
<dbReference type="Proteomes" id="UP000249886">
    <property type="component" value="Unassembled WGS sequence"/>
</dbReference>
<dbReference type="SMART" id="SM00474">
    <property type="entry name" value="35EXOc"/>
    <property type="match status" value="1"/>
</dbReference>
<dbReference type="Pfam" id="PF01612">
    <property type="entry name" value="DNA_pol_A_exo1"/>
    <property type="match status" value="1"/>
</dbReference>
<dbReference type="InterPro" id="IPR041605">
    <property type="entry name" value="Exo_C"/>
</dbReference>
<comment type="caution">
    <text evidence="2">The sequence shown here is derived from an EMBL/GenBank/DDBJ whole genome shotgun (WGS) entry which is preliminary data.</text>
</comment>
<dbReference type="GO" id="GO:0006139">
    <property type="term" value="P:nucleobase-containing compound metabolic process"/>
    <property type="evidence" value="ECO:0007669"/>
    <property type="project" value="InterPro"/>
</dbReference>
<gene>
    <name evidence="2" type="primary">rnd</name>
    <name evidence="2" type="ORF">NCTC10254_01819</name>
</gene>
<dbReference type="EC" id="3.1.13.5" evidence="2"/>
<evidence type="ECO:0000313" key="2">
    <source>
        <dbReference type="EMBL" id="SPW30711.1"/>
    </source>
</evidence>
<dbReference type="InterPro" id="IPR036397">
    <property type="entry name" value="RNaseH_sf"/>
</dbReference>
<name>A0A6H9XC73_9CORY</name>
<dbReference type="SMART" id="SM00341">
    <property type="entry name" value="HRDC"/>
    <property type="match status" value="1"/>
</dbReference>
<dbReference type="GO" id="GO:0000166">
    <property type="term" value="F:nucleotide binding"/>
    <property type="evidence" value="ECO:0007669"/>
    <property type="project" value="InterPro"/>
</dbReference>
<dbReference type="InterPro" id="IPR044876">
    <property type="entry name" value="HRDC_dom_sf"/>
</dbReference>
<evidence type="ECO:0000313" key="3">
    <source>
        <dbReference type="Proteomes" id="UP000249886"/>
    </source>
</evidence>
<dbReference type="Pfam" id="PF18305">
    <property type="entry name" value="DNA_pol_A_exoN"/>
    <property type="match status" value="1"/>
</dbReference>
<dbReference type="SUPFAM" id="SSF47819">
    <property type="entry name" value="HRDC-like"/>
    <property type="match status" value="1"/>
</dbReference>
<dbReference type="Gene3D" id="1.10.150.80">
    <property type="entry name" value="HRDC domain"/>
    <property type="match status" value="2"/>
</dbReference>
<dbReference type="SUPFAM" id="SSF53098">
    <property type="entry name" value="Ribonuclease H-like"/>
    <property type="match status" value="1"/>
</dbReference>
<dbReference type="EMBL" id="UARK01000023">
    <property type="protein sequence ID" value="SPW30711.1"/>
    <property type="molecule type" value="Genomic_DNA"/>
</dbReference>